<keyword evidence="10" id="KW-0863">Zinc-finger</keyword>
<keyword evidence="14" id="KW-0539">Nucleus</keyword>
<dbReference type="GO" id="GO:0003676">
    <property type="term" value="F:nucleic acid binding"/>
    <property type="evidence" value="ECO:0007669"/>
    <property type="project" value="InterPro"/>
</dbReference>
<dbReference type="InterPro" id="IPR010978">
    <property type="entry name" value="tRNA-bd_arm"/>
</dbReference>
<dbReference type="Pfam" id="PF00587">
    <property type="entry name" value="tRNA-synt_2b"/>
    <property type="match status" value="1"/>
</dbReference>
<evidence type="ECO:0000256" key="6">
    <source>
        <dbReference type="ARBA" id="ARBA00022517"/>
    </source>
</evidence>
<dbReference type="GO" id="GO:0005634">
    <property type="term" value="C:nucleus"/>
    <property type="evidence" value="ECO:0007669"/>
    <property type="project" value="UniProtKB-SubCell"/>
</dbReference>
<accession>A0A2Z5U7Q5</accession>
<keyword evidence="5" id="KW-0963">Cytoplasm</keyword>
<keyword evidence="6" id="KW-0690">Ribosome biogenesis</keyword>
<dbReference type="InterPro" id="IPR022755">
    <property type="entry name" value="Znf_C2H2_jaz"/>
</dbReference>
<dbReference type="InterPro" id="IPR045864">
    <property type="entry name" value="aa-tRNA-synth_II/BPL/LPL"/>
</dbReference>
<keyword evidence="13" id="KW-0030">Aminoacyl-tRNA synthetase</keyword>
<dbReference type="EMBL" id="AP017474">
    <property type="protein sequence ID" value="BBB06701.1"/>
    <property type="molecule type" value="Genomic_DNA"/>
</dbReference>
<dbReference type="GO" id="GO:0042254">
    <property type="term" value="P:ribosome biogenesis"/>
    <property type="evidence" value="ECO:0007669"/>
    <property type="project" value="UniProtKB-KW"/>
</dbReference>
<evidence type="ECO:0000256" key="7">
    <source>
        <dbReference type="ARBA" id="ARBA00022598"/>
    </source>
</evidence>
<feature type="domain" description="Aminoacyl-transfer RNA synthetases class-II family profile" evidence="20">
    <location>
        <begin position="343"/>
        <end position="578"/>
    </location>
</feature>
<comment type="subcellular location">
    <subcellularLocation>
        <location evidence="2">Cytoplasm</location>
    </subcellularLocation>
    <subcellularLocation>
        <location evidence="1">Nucleus</location>
    </subcellularLocation>
</comment>
<evidence type="ECO:0000313" key="21">
    <source>
        <dbReference type="EMBL" id="BBB06701.1"/>
    </source>
</evidence>
<dbReference type="GO" id="GO:0005737">
    <property type="term" value="C:cytoplasm"/>
    <property type="evidence" value="ECO:0007669"/>
    <property type="project" value="UniProtKB-SubCell"/>
</dbReference>
<evidence type="ECO:0000256" key="14">
    <source>
        <dbReference type="ARBA" id="ARBA00023242"/>
    </source>
</evidence>
<dbReference type="EC" id="6.1.1.11" evidence="4"/>
<dbReference type="InterPro" id="IPR006195">
    <property type="entry name" value="aa-tRNA-synth_II"/>
</dbReference>
<keyword evidence="12" id="KW-0067">ATP-binding</keyword>
<dbReference type="Pfam" id="PF12171">
    <property type="entry name" value="zf-C2H2_jaz"/>
    <property type="match status" value="1"/>
</dbReference>
<dbReference type="PROSITE" id="PS00028">
    <property type="entry name" value="ZINC_FINGER_C2H2_1"/>
    <property type="match status" value="1"/>
</dbReference>
<dbReference type="Gene3D" id="3.30.160.60">
    <property type="entry name" value="Classic Zinc Finger"/>
    <property type="match status" value="1"/>
</dbReference>
<dbReference type="GO" id="GO:0008270">
    <property type="term" value="F:zinc ion binding"/>
    <property type="evidence" value="ECO:0007669"/>
    <property type="project" value="UniProtKB-KW"/>
</dbReference>
<dbReference type="AlphaFoldDB" id="A0A2Z5U7Q5"/>
<proteinExistence type="inferred from homology"/>
<evidence type="ECO:0000256" key="9">
    <source>
        <dbReference type="ARBA" id="ARBA00022741"/>
    </source>
</evidence>
<keyword evidence="8" id="KW-0479">Metal-binding</keyword>
<gene>
    <name evidence="21" type="primary">01A12_B</name>
</gene>
<comment type="similarity">
    <text evidence="16">Belongs to the ZNF593/BUD20 C2H2-type zinc-finger protein family.</text>
</comment>
<evidence type="ECO:0000256" key="15">
    <source>
        <dbReference type="ARBA" id="ARBA00031113"/>
    </source>
</evidence>
<dbReference type="GO" id="GO:0006434">
    <property type="term" value="P:seryl-tRNA aminoacylation"/>
    <property type="evidence" value="ECO:0007669"/>
    <property type="project" value="InterPro"/>
</dbReference>
<dbReference type="SMART" id="SM00451">
    <property type="entry name" value="ZnF_U1"/>
    <property type="match status" value="1"/>
</dbReference>
<name>A0A2Z5U7Q5_PIEBR</name>
<dbReference type="GO" id="GO:0004828">
    <property type="term" value="F:serine-tRNA ligase activity"/>
    <property type="evidence" value="ECO:0007669"/>
    <property type="project" value="UniProtKB-EC"/>
</dbReference>
<comment type="similarity">
    <text evidence="3">Belongs to the class-II aminoacyl-tRNA synthetase family. Type-1 seryl-tRNA synthetase subfamily.</text>
</comment>
<evidence type="ECO:0000256" key="11">
    <source>
        <dbReference type="ARBA" id="ARBA00022833"/>
    </source>
</evidence>
<evidence type="ECO:0000256" key="19">
    <source>
        <dbReference type="ARBA" id="ARBA00068297"/>
    </source>
</evidence>
<dbReference type="PROSITE" id="PS50862">
    <property type="entry name" value="AA_TRNA_LIGASE_II"/>
    <property type="match status" value="1"/>
</dbReference>
<evidence type="ECO:0000259" key="20">
    <source>
        <dbReference type="PROSITE" id="PS50862"/>
    </source>
</evidence>
<dbReference type="GO" id="GO:0005524">
    <property type="term" value="F:ATP binding"/>
    <property type="evidence" value="ECO:0007669"/>
    <property type="project" value="UniProtKB-KW"/>
</dbReference>
<protein>
    <recommendedName>
        <fullName evidence="19">Zinc finger protein 593 homolog</fullName>
        <ecNumber evidence="4">6.1.1.11</ecNumber>
    </recommendedName>
    <alternativeName>
        <fullName evidence="15">Seryl-tRNA synthetase</fullName>
    </alternativeName>
</protein>
<dbReference type="SUPFAM" id="SSF57667">
    <property type="entry name" value="beta-beta-alpha zinc fingers"/>
    <property type="match status" value="1"/>
</dbReference>
<dbReference type="GO" id="GO:0043021">
    <property type="term" value="F:ribonucleoprotein complex binding"/>
    <property type="evidence" value="ECO:0007669"/>
    <property type="project" value="UniProtKB-ARBA"/>
</dbReference>
<dbReference type="PANTHER" id="PTHR11778">
    <property type="entry name" value="SERYL-TRNA SYNTHETASE"/>
    <property type="match status" value="1"/>
</dbReference>
<reference evidence="21" key="1">
    <citation type="submission" date="2016-06" db="EMBL/GenBank/DDBJ databases">
        <title>P. brassicae BAC sequences.</title>
        <authorList>
            <person name="Yasukochi Y."/>
            <person name="Jouraku A."/>
            <person name="Ohno M."/>
            <person name="Naito R."/>
            <person name="Sahara K."/>
        </authorList>
    </citation>
    <scope>NUCLEOTIDE SEQUENCE</scope>
</reference>
<comment type="function">
    <text evidence="17">Involved in pre-60S ribosomal particles maturation by promoting the nuclear export of the 60S ribosome.</text>
</comment>
<evidence type="ECO:0000256" key="13">
    <source>
        <dbReference type="ARBA" id="ARBA00023146"/>
    </source>
</evidence>
<evidence type="ECO:0000256" key="5">
    <source>
        <dbReference type="ARBA" id="ARBA00022490"/>
    </source>
</evidence>
<evidence type="ECO:0000256" key="1">
    <source>
        <dbReference type="ARBA" id="ARBA00004123"/>
    </source>
</evidence>
<dbReference type="InterPro" id="IPR036236">
    <property type="entry name" value="Znf_C2H2_sf"/>
</dbReference>
<keyword evidence="9" id="KW-0547">Nucleotide-binding</keyword>
<dbReference type="InterPro" id="IPR002314">
    <property type="entry name" value="aa-tRNA-synt_IIb"/>
</dbReference>
<dbReference type="InterPro" id="IPR013087">
    <property type="entry name" value="Znf_C2H2_type"/>
</dbReference>
<evidence type="ECO:0000256" key="3">
    <source>
        <dbReference type="ARBA" id="ARBA00010728"/>
    </source>
</evidence>
<evidence type="ECO:0000256" key="8">
    <source>
        <dbReference type="ARBA" id="ARBA00022723"/>
    </source>
</evidence>
<evidence type="ECO:0000256" key="12">
    <source>
        <dbReference type="ARBA" id="ARBA00022840"/>
    </source>
</evidence>
<keyword evidence="7" id="KW-0436">Ligase</keyword>
<evidence type="ECO:0000256" key="4">
    <source>
        <dbReference type="ARBA" id="ARBA00012840"/>
    </source>
</evidence>
<dbReference type="FunFam" id="3.30.160.60:FF:000299">
    <property type="entry name" value="Zinc finger protein 593"/>
    <property type="match status" value="1"/>
</dbReference>
<dbReference type="SUPFAM" id="SSF46589">
    <property type="entry name" value="tRNA-binding arm"/>
    <property type="match status" value="1"/>
</dbReference>
<dbReference type="InterPro" id="IPR002317">
    <property type="entry name" value="Ser-tRNA-ligase_type_1"/>
</dbReference>
<evidence type="ECO:0000256" key="16">
    <source>
        <dbReference type="ARBA" id="ARBA00038064"/>
    </source>
</evidence>
<organism evidence="21">
    <name type="scientific">Pieris brassicae</name>
    <name type="common">White butterfly</name>
    <name type="synonym">Large white butterfly</name>
    <dbReference type="NCBI Taxonomy" id="7116"/>
    <lineage>
        <taxon>Eukaryota</taxon>
        <taxon>Metazoa</taxon>
        <taxon>Ecdysozoa</taxon>
        <taxon>Arthropoda</taxon>
        <taxon>Hexapoda</taxon>
        <taxon>Insecta</taxon>
        <taxon>Pterygota</taxon>
        <taxon>Neoptera</taxon>
        <taxon>Endopterygota</taxon>
        <taxon>Lepidoptera</taxon>
        <taxon>Glossata</taxon>
        <taxon>Ditrysia</taxon>
        <taxon>Papilionoidea</taxon>
        <taxon>Pieridae</taxon>
        <taxon>Pierinae</taxon>
        <taxon>Pieris</taxon>
    </lineage>
</organism>
<evidence type="ECO:0000256" key="10">
    <source>
        <dbReference type="ARBA" id="ARBA00022771"/>
    </source>
</evidence>
<sequence>MTYKRKKYHHGDTHLKKRWRVRNRKKDLDEIDEDLKEEKSEKLLNQDVDLDLPGAAQHYCLHCARYFIDDKALQEHFKTKVHKRRLKALELEPYSIEESERAAGLGNFKLPNKRKIVTQNSDIHLHLSKRKKLIMLHKTLIKLNHKNVFKILPVRSSALFINGSKATENFAFIVPHVDFPNIIKNKDMLQTMINKRKSNFDLLKLENLWEVYNDLRNLKLQQENSKLKLSKELSELLKLKNEGNEVEKFKIQISLIKENIKNLKSPLWSAEEAAMVEALNVPNLLHKLTPDHENNVIFQHQSPPRSKKDHNVVGNEKNLIKYIQNTHPSVYLLGDAALFELGVKFYFSDYLKRSNYIQFSNPDFVKSLVVEGCGVDHTDPTSTFILQHNDDTAFNKDKRLHLTGAGSLYSFLAYHAKNVIYSKVLPLKYFSLGRQYTPSTGKEENYSLFNLSQSSAVQIFGVARDNNELDELLHETLCMVRTLFNELDYHYRLSYVAADKIHMWESLRVSIEMYSTSLKKYIEIGHLSLIGDFMSKRLLFTYTDNKEAKFPHVLSGTILNVPKFLGCVLEQDEEFTIPDVFRVENWSNKKI</sequence>
<evidence type="ECO:0000256" key="18">
    <source>
        <dbReference type="ARBA" id="ARBA00065398"/>
    </source>
</evidence>
<comment type="subunit">
    <text evidence="18">Associates with pre-60S ribosomal particles; released from the pre-60S particle very early in the cytoplasm.</text>
</comment>
<evidence type="ECO:0000256" key="17">
    <source>
        <dbReference type="ARBA" id="ARBA00057732"/>
    </source>
</evidence>
<dbReference type="SUPFAM" id="SSF55681">
    <property type="entry name" value="Class II aaRS and biotin synthetases"/>
    <property type="match status" value="1"/>
</dbReference>
<keyword evidence="11" id="KW-0862">Zinc</keyword>
<evidence type="ECO:0000256" key="2">
    <source>
        <dbReference type="ARBA" id="ARBA00004496"/>
    </source>
</evidence>
<dbReference type="Gene3D" id="3.30.930.10">
    <property type="entry name" value="Bira Bifunctional Protein, Domain 2"/>
    <property type="match status" value="1"/>
</dbReference>
<dbReference type="InterPro" id="IPR003604">
    <property type="entry name" value="Matrin/U1-like-C_Znf_C2H2"/>
</dbReference>